<keyword evidence="3" id="KW-1185">Reference proteome</keyword>
<gene>
    <name evidence="2" type="ORF">MEUPH1_LOCUS5539</name>
</gene>
<dbReference type="EMBL" id="CARXXK010000001">
    <property type="protein sequence ID" value="CAI6348913.1"/>
    <property type="molecule type" value="Genomic_DNA"/>
</dbReference>
<feature type="region of interest" description="Disordered" evidence="1">
    <location>
        <begin position="54"/>
        <end position="89"/>
    </location>
</feature>
<reference evidence="2 3" key="1">
    <citation type="submission" date="2023-01" db="EMBL/GenBank/DDBJ databases">
        <authorList>
            <person name="Whitehead M."/>
        </authorList>
    </citation>
    <scope>NUCLEOTIDE SEQUENCE [LARGE SCALE GENOMIC DNA]</scope>
</reference>
<evidence type="ECO:0000313" key="3">
    <source>
        <dbReference type="Proteomes" id="UP001160148"/>
    </source>
</evidence>
<protein>
    <submittedName>
        <fullName evidence="2">Uncharacterized protein</fullName>
    </submittedName>
</protein>
<name>A0AAV0W0X5_9HEMI</name>
<comment type="caution">
    <text evidence="2">The sequence shown here is derived from an EMBL/GenBank/DDBJ whole genome shotgun (WGS) entry which is preliminary data.</text>
</comment>
<evidence type="ECO:0000256" key="1">
    <source>
        <dbReference type="SAM" id="MobiDB-lite"/>
    </source>
</evidence>
<dbReference type="Proteomes" id="UP001160148">
    <property type="component" value="Unassembled WGS sequence"/>
</dbReference>
<sequence>MLIDARTLTLQRRTKQMEPNTPNSIVFQVPNTLSSLIACSFKSRTIFGKLANLNNHMPPRFRSRNPKRQQGSRNLKNVEQSARGTPSTTFPLADGWGSEDFLLLSDLVCRH</sequence>
<proteinExistence type="predicted"/>
<evidence type="ECO:0000313" key="2">
    <source>
        <dbReference type="EMBL" id="CAI6348913.1"/>
    </source>
</evidence>
<organism evidence="2 3">
    <name type="scientific">Macrosiphum euphorbiae</name>
    <name type="common">potato aphid</name>
    <dbReference type="NCBI Taxonomy" id="13131"/>
    <lineage>
        <taxon>Eukaryota</taxon>
        <taxon>Metazoa</taxon>
        <taxon>Ecdysozoa</taxon>
        <taxon>Arthropoda</taxon>
        <taxon>Hexapoda</taxon>
        <taxon>Insecta</taxon>
        <taxon>Pterygota</taxon>
        <taxon>Neoptera</taxon>
        <taxon>Paraneoptera</taxon>
        <taxon>Hemiptera</taxon>
        <taxon>Sternorrhyncha</taxon>
        <taxon>Aphidomorpha</taxon>
        <taxon>Aphidoidea</taxon>
        <taxon>Aphididae</taxon>
        <taxon>Macrosiphini</taxon>
        <taxon>Macrosiphum</taxon>
    </lineage>
</organism>
<dbReference type="AlphaFoldDB" id="A0AAV0W0X5"/>
<accession>A0AAV0W0X5</accession>
<feature type="compositionally biased region" description="Polar residues" evidence="1">
    <location>
        <begin position="68"/>
        <end position="89"/>
    </location>
</feature>